<evidence type="ECO:0008006" key="8">
    <source>
        <dbReference type="Google" id="ProtNLM"/>
    </source>
</evidence>
<proteinExistence type="predicted"/>
<dbReference type="EMBL" id="UOFW01000006">
    <property type="protein sequence ID" value="VAX02037.1"/>
    <property type="molecule type" value="Genomic_DNA"/>
</dbReference>
<feature type="transmembrane region" description="Helical" evidence="6">
    <location>
        <begin position="28"/>
        <end position="46"/>
    </location>
</feature>
<feature type="transmembrane region" description="Helical" evidence="6">
    <location>
        <begin position="323"/>
        <end position="346"/>
    </location>
</feature>
<protein>
    <recommendedName>
        <fullName evidence="8">Lipopolysaccharide export system permease protein LptG</fullName>
    </recommendedName>
</protein>
<evidence type="ECO:0000256" key="2">
    <source>
        <dbReference type="ARBA" id="ARBA00022475"/>
    </source>
</evidence>
<dbReference type="PANTHER" id="PTHR33529">
    <property type="entry name" value="SLR0882 PROTEIN-RELATED"/>
    <property type="match status" value="1"/>
</dbReference>
<evidence type="ECO:0000256" key="1">
    <source>
        <dbReference type="ARBA" id="ARBA00004651"/>
    </source>
</evidence>
<dbReference type="PANTHER" id="PTHR33529:SF2">
    <property type="entry name" value="LIPOPOLYSACCHARIDE EXPORT SYSTEM PERMEASE PROTEIN LPTG"/>
    <property type="match status" value="1"/>
</dbReference>
<evidence type="ECO:0000313" key="7">
    <source>
        <dbReference type="EMBL" id="VAX02037.1"/>
    </source>
</evidence>
<keyword evidence="2" id="KW-1003">Cell membrane</keyword>
<dbReference type="GO" id="GO:0043190">
    <property type="term" value="C:ATP-binding cassette (ABC) transporter complex"/>
    <property type="evidence" value="ECO:0007669"/>
    <property type="project" value="InterPro"/>
</dbReference>
<keyword evidence="4 6" id="KW-1133">Transmembrane helix</keyword>
<dbReference type="InterPro" id="IPR005495">
    <property type="entry name" value="LptG/LptF_permease"/>
</dbReference>
<feature type="transmembrane region" description="Helical" evidence="6">
    <location>
        <begin position="293"/>
        <end position="311"/>
    </location>
</feature>
<name>A0A3B1BAI8_9ZZZZ</name>
<organism evidence="7">
    <name type="scientific">hydrothermal vent metagenome</name>
    <dbReference type="NCBI Taxonomy" id="652676"/>
    <lineage>
        <taxon>unclassified sequences</taxon>
        <taxon>metagenomes</taxon>
        <taxon>ecological metagenomes</taxon>
    </lineage>
</organism>
<dbReference type="Pfam" id="PF03739">
    <property type="entry name" value="LptF_LptG"/>
    <property type="match status" value="1"/>
</dbReference>
<feature type="transmembrane region" description="Helical" evidence="6">
    <location>
        <begin position="352"/>
        <end position="372"/>
    </location>
</feature>
<reference evidence="7" key="1">
    <citation type="submission" date="2018-06" db="EMBL/GenBank/DDBJ databases">
        <authorList>
            <person name="Zhirakovskaya E."/>
        </authorList>
    </citation>
    <scope>NUCLEOTIDE SEQUENCE</scope>
</reference>
<evidence type="ECO:0000256" key="4">
    <source>
        <dbReference type="ARBA" id="ARBA00022989"/>
    </source>
</evidence>
<keyword evidence="3 6" id="KW-0812">Transmembrane</keyword>
<dbReference type="GO" id="GO:0055085">
    <property type="term" value="P:transmembrane transport"/>
    <property type="evidence" value="ECO:0007669"/>
    <property type="project" value="InterPro"/>
</dbReference>
<keyword evidence="5 6" id="KW-0472">Membrane</keyword>
<dbReference type="NCBIfam" id="TIGR04408">
    <property type="entry name" value="LptG_lptG"/>
    <property type="match status" value="1"/>
</dbReference>
<evidence type="ECO:0000256" key="3">
    <source>
        <dbReference type="ARBA" id="ARBA00022692"/>
    </source>
</evidence>
<dbReference type="InterPro" id="IPR030923">
    <property type="entry name" value="LptG"/>
</dbReference>
<sequence>MERFIKFSGRLGGIFNPGSMDVYLAKLFISRYIVILIGLVATLQMLDLLSESDDILAGDGAVNADLWHYATLRTPTLLSLFSPFVALLAAIISLAGLNIHSEIIIMKASGWSAFRIITPLLLMSLLIASLHFVFTETIAVHAKAELKNWKENKYAADLPPAPDTVYDTWVTDGNNLVKAESASRNGSILLLDKVTQYIRDKDKRITSLIKADFAVFRDDKWTMFEVKEFDIKTLKVTPMENLIWDTDIPPKRFIALALKPDRVSIQRLRTAITQLKKEGHNTASFETMLYQKFVAPLSTLLMPLLAGLAAFGLHRGGNLFGRIALTGAMGFGYFVINNLFVALGQYGAVPPIIAAWLPFLLFTLTGLSFILLTEE</sequence>
<feature type="transmembrane region" description="Helical" evidence="6">
    <location>
        <begin position="77"/>
        <end position="100"/>
    </location>
</feature>
<dbReference type="GO" id="GO:0015920">
    <property type="term" value="P:lipopolysaccharide transport"/>
    <property type="evidence" value="ECO:0007669"/>
    <property type="project" value="TreeGrafter"/>
</dbReference>
<dbReference type="AlphaFoldDB" id="A0A3B1BAI8"/>
<evidence type="ECO:0000256" key="6">
    <source>
        <dbReference type="SAM" id="Phobius"/>
    </source>
</evidence>
<accession>A0A3B1BAI8</accession>
<evidence type="ECO:0000256" key="5">
    <source>
        <dbReference type="ARBA" id="ARBA00023136"/>
    </source>
</evidence>
<feature type="transmembrane region" description="Helical" evidence="6">
    <location>
        <begin position="112"/>
        <end position="134"/>
    </location>
</feature>
<comment type="subcellular location">
    <subcellularLocation>
        <location evidence="1">Cell membrane</location>
        <topology evidence="1">Multi-pass membrane protein</topology>
    </subcellularLocation>
</comment>
<gene>
    <name evidence="7" type="ORF">MNBD_ALPHA03-336</name>
</gene>